<evidence type="ECO:0000256" key="5">
    <source>
        <dbReference type="SAM" id="MobiDB-lite"/>
    </source>
</evidence>
<dbReference type="PANTHER" id="PTHR45614">
    <property type="entry name" value="MYB PROTEIN-RELATED"/>
    <property type="match status" value="1"/>
</dbReference>
<gene>
    <name evidence="8" type="ORF">CEURO_LOCUS12625</name>
</gene>
<dbReference type="InterPro" id="IPR017930">
    <property type="entry name" value="Myb_dom"/>
</dbReference>
<dbReference type="OrthoDB" id="1304854at2759"/>
<reference evidence="8" key="1">
    <citation type="submission" date="2022-07" db="EMBL/GenBank/DDBJ databases">
        <authorList>
            <person name="Macas J."/>
            <person name="Novak P."/>
            <person name="Neumann P."/>
        </authorList>
    </citation>
    <scope>NUCLEOTIDE SEQUENCE</scope>
</reference>
<dbReference type="GO" id="GO:0005634">
    <property type="term" value="C:nucleus"/>
    <property type="evidence" value="ECO:0007669"/>
    <property type="project" value="UniProtKB-SubCell"/>
</dbReference>
<feature type="compositionally biased region" description="Polar residues" evidence="5">
    <location>
        <begin position="228"/>
        <end position="244"/>
    </location>
</feature>
<organism evidence="8 9">
    <name type="scientific">Cuscuta europaea</name>
    <name type="common">European dodder</name>
    <dbReference type="NCBI Taxonomy" id="41803"/>
    <lineage>
        <taxon>Eukaryota</taxon>
        <taxon>Viridiplantae</taxon>
        <taxon>Streptophyta</taxon>
        <taxon>Embryophyta</taxon>
        <taxon>Tracheophyta</taxon>
        <taxon>Spermatophyta</taxon>
        <taxon>Magnoliopsida</taxon>
        <taxon>eudicotyledons</taxon>
        <taxon>Gunneridae</taxon>
        <taxon>Pentapetalae</taxon>
        <taxon>asterids</taxon>
        <taxon>lamiids</taxon>
        <taxon>Solanales</taxon>
        <taxon>Convolvulaceae</taxon>
        <taxon>Cuscuteae</taxon>
        <taxon>Cuscuta</taxon>
        <taxon>Cuscuta subgen. Cuscuta</taxon>
    </lineage>
</organism>
<keyword evidence="9" id="KW-1185">Reference proteome</keyword>
<proteinExistence type="predicted"/>
<feature type="domain" description="Myb-like" evidence="6">
    <location>
        <begin position="76"/>
        <end position="126"/>
    </location>
</feature>
<evidence type="ECO:0000256" key="4">
    <source>
        <dbReference type="ARBA" id="ARBA00023242"/>
    </source>
</evidence>
<feature type="domain" description="Myb-like" evidence="6">
    <location>
        <begin position="127"/>
        <end position="177"/>
    </location>
</feature>
<dbReference type="Pfam" id="PF13921">
    <property type="entry name" value="Myb_DNA-bind_6"/>
    <property type="match status" value="1"/>
</dbReference>
<comment type="caution">
    <text evidence="8">The sequence shown here is derived from an EMBL/GenBank/DDBJ whole genome shotgun (WGS) entry which is preliminary data.</text>
</comment>
<dbReference type="GO" id="GO:0000978">
    <property type="term" value="F:RNA polymerase II cis-regulatory region sequence-specific DNA binding"/>
    <property type="evidence" value="ECO:0007669"/>
    <property type="project" value="TreeGrafter"/>
</dbReference>
<dbReference type="GO" id="GO:0010597">
    <property type="term" value="P:green leaf volatile biosynthetic process"/>
    <property type="evidence" value="ECO:0007669"/>
    <property type="project" value="UniProtKB-ARBA"/>
</dbReference>
<accession>A0A9P1EC15</accession>
<dbReference type="CDD" id="cd00167">
    <property type="entry name" value="SANT"/>
    <property type="match status" value="2"/>
</dbReference>
<keyword evidence="2" id="KW-0677">Repeat</keyword>
<evidence type="ECO:0000259" key="6">
    <source>
        <dbReference type="PROSITE" id="PS50090"/>
    </source>
</evidence>
<evidence type="ECO:0000313" key="8">
    <source>
        <dbReference type="EMBL" id="CAH9094195.1"/>
    </source>
</evidence>
<dbReference type="PROSITE" id="PS50090">
    <property type="entry name" value="MYB_LIKE"/>
    <property type="match status" value="2"/>
</dbReference>
<evidence type="ECO:0000256" key="1">
    <source>
        <dbReference type="ARBA" id="ARBA00004123"/>
    </source>
</evidence>
<dbReference type="InterPro" id="IPR001005">
    <property type="entry name" value="SANT/Myb"/>
</dbReference>
<dbReference type="GO" id="GO:0000981">
    <property type="term" value="F:DNA-binding transcription factor activity, RNA polymerase II-specific"/>
    <property type="evidence" value="ECO:0007669"/>
    <property type="project" value="TreeGrafter"/>
</dbReference>
<dbReference type="SUPFAM" id="SSF46689">
    <property type="entry name" value="Homeodomain-like"/>
    <property type="match status" value="1"/>
</dbReference>
<dbReference type="EMBL" id="CAMAPE010000031">
    <property type="protein sequence ID" value="CAH9094195.1"/>
    <property type="molecule type" value="Genomic_DNA"/>
</dbReference>
<dbReference type="InterPro" id="IPR009057">
    <property type="entry name" value="Homeodomain-like_sf"/>
</dbReference>
<feature type="region of interest" description="Disordered" evidence="5">
    <location>
        <begin position="228"/>
        <end position="268"/>
    </location>
</feature>
<dbReference type="PROSITE" id="PS51294">
    <property type="entry name" value="HTH_MYB"/>
    <property type="match status" value="2"/>
</dbReference>
<keyword evidence="3" id="KW-0238">DNA-binding</keyword>
<dbReference type="InterPro" id="IPR050560">
    <property type="entry name" value="MYB_TF"/>
</dbReference>
<evidence type="ECO:0000256" key="3">
    <source>
        <dbReference type="ARBA" id="ARBA00023125"/>
    </source>
</evidence>
<dbReference type="Gene3D" id="1.10.10.60">
    <property type="entry name" value="Homeodomain-like"/>
    <property type="match status" value="2"/>
</dbReference>
<keyword evidence="4" id="KW-0539">Nucleus</keyword>
<feature type="domain" description="HTH myb-type" evidence="7">
    <location>
        <begin position="76"/>
        <end position="130"/>
    </location>
</feature>
<evidence type="ECO:0000256" key="2">
    <source>
        <dbReference type="ARBA" id="ARBA00022737"/>
    </source>
</evidence>
<evidence type="ECO:0000313" key="9">
    <source>
        <dbReference type="Proteomes" id="UP001152484"/>
    </source>
</evidence>
<comment type="subcellular location">
    <subcellularLocation>
        <location evidence="1">Nucleus</location>
    </subcellularLocation>
</comment>
<dbReference type="PANTHER" id="PTHR45614:SF218">
    <property type="entry name" value="TRANSCRIPTION FACTOR MYB119-RELATED"/>
    <property type="match status" value="1"/>
</dbReference>
<dbReference type="Proteomes" id="UP001152484">
    <property type="component" value="Unassembled WGS sequence"/>
</dbReference>
<protein>
    <submittedName>
        <fullName evidence="8">Uncharacterized protein</fullName>
    </submittedName>
</protein>
<feature type="domain" description="HTH myb-type" evidence="7">
    <location>
        <begin position="131"/>
        <end position="181"/>
    </location>
</feature>
<dbReference type="AlphaFoldDB" id="A0A9P1EC15"/>
<sequence>MDSGGSGSRSCSSNRIGVAIVGGSWMSPPNVNLKGGREGFPHEMQLGDQENYNVVRSRGESRMISGEDEMFSNCVKVSLIKGQWSAEEDRALVRLVSEFGDKWSVIGAKMIGRVGKQCRERWHNHLRPDIQKNPLTEEEERRLVALHELLGNRWSEIARCIPGRSENFIKNHWNATKRRQFTKRKPKEGGSLINNGNKKRHMVLENYIKRKYFSGALTLAPPSYVQQNSIDAHGGTNQQSSSTAIFPASGQNEHREWPPLLANPTTRK</sequence>
<name>A0A9P1EC15_CUSEU</name>
<dbReference type="FunFam" id="1.10.10.60:FF:000010">
    <property type="entry name" value="Transcriptional activator Myb isoform A"/>
    <property type="match status" value="1"/>
</dbReference>
<dbReference type="SMART" id="SM00717">
    <property type="entry name" value="SANT"/>
    <property type="match status" value="2"/>
</dbReference>
<evidence type="ECO:0000259" key="7">
    <source>
        <dbReference type="PROSITE" id="PS51294"/>
    </source>
</evidence>